<dbReference type="RefSeq" id="WP_188959378.1">
    <property type="nucleotide sequence ID" value="NZ_BMIB01000009.1"/>
</dbReference>
<accession>A0A917J7H0</accession>
<sequence length="232" mass="26991">MSTLFRAGNRRSREESGPDVILSEVLEYTPELYKTSTHFSAASSFLINQNWELALNSLVQLAEESGHYFSEDFWLNLALCANKINQPARTDHCRRQIERIKSETGLYAPKGWTIIKVADNIHTFQIARVIKERWKKVQHDRDNLYDLLGENGFHLKPFGDGGTIYYIENGKVLEIDFKKDESGQCNMLLVFEEIKYWIKPFEQPFTGKEKETVRTKLLAWLKKKQLKTDLLA</sequence>
<reference evidence="1" key="1">
    <citation type="journal article" date="2014" name="Int. J. Syst. Evol. Microbiol.">
        <title>Complete genome sequence of Corynebacterium casei LMG S-19264T (=DSM 44701T), isolated from a smear-ripened cheese.</title>
        <authorList>
            <consortium name="US DOE Joint Genome Institute (JGI-PGF)"/>
            <person name="Walter F."/>
            <person name="Albersmeier A."/>
            <person name="Kalinowski J."/>
            <person name="Ruckert C."/>
        </authorList>
    </citation>
    <scope>NUCLEOTIDE SEQUENCE</scope>
    <source>
        <strain evidence="1">CGMCC 1.15290</strain>
    </source>
</reference>
<dbReference type="Proteomes" id="UP000627292">
    <property type="component" value="Unassembled WGS sequence"/>
</dbReference>
<name>A0A917J7H0_9BACT</name>
<comment type="caution">
    <text evidence="1">The sequence shown here is derived from an EMBL/GenBank/DDBJ whole genome shotgun (WGS) entry which is preliminary data.</text>
</comment>
<reference evidence="1" key="2">
    <citation type="submission" date="2020-09" db="EMBL/GenBank/DDBJ databases">
        <authorList>
            <person name="Sun Q."/>
            <person name="Zhou Y."/>
        </authorList>
    </citation>
    <scope>NUCLEOTIDE SEQUENCE</scope>
    <source>
        <strain evidence="1">CGMCC 1.15290</strain>
    </source>
</reference>
<keyword evidence="2" id="KW-1185">Reference proteome</keyword>
<evidence type="ECO:0000313" key="1">
    <source>
        <dbReference type="EMBL" id="GGH83248.1"/>
    </source>
</evidence>
<organism evidence="1 2">
    <name type="scientific">Filimonas zeae</name>
    <dbReference type="NCBI Taxonomy" id="1737353"/>
    <lineage>
        <taxon>Bacteria</taxon>
        <taxon>Pseudomonadati</taxon>
        <taxon>Bacteroidota</taxon>
        <taxon>Chitinophagia</taxon>
        <taxon>Chitinophagales</taxon>
        <taxon>Chitinophagaceae</taxon>
        <taxon>Filimonas</taxon>
    </lineage>
</organism>
<dbReference type="AlphaFoldDB" id="A0A917J7H0"/>
<evidence type="ECO:0000313" key="2">
    <source>
        <dbReference type="Proteomes" id="UP000627292"/>
    </source>
</evidence>
<proteinExistence type="predicted"/>
<gene>
    <name evidence="1" type="ORF">GCM10011379_58350</name>
</gene>
<protein>
    <submittedName>
        <fullName evidence="1">Uncharacterized protein</fullName>
    </submittedName>
</protein>
<dbReference type="EMBL" id="BMIB01000009">
    <property type="protein sequence ID" value="GGH83248.1"/>
    <property type="molecule type" value="Genomic_DNA"/>
</dbReference>